<evidence type="ECO:0000313" key="10">
    <source>
        <dbReference type="Proteomes" id="UP001302719"/>
    </source>
</evidence>
<evidence type="ECO:0000256" key="1">
    <source>
        <dbReference type="ARBA" id="ARBA00004651"/>
    </source>
</evidence>
<evidence type="ECO:0000259" key="8">
    <source>
        <dbReference type="SMART" id="SM00014"/>
    </source>
</evidence>
<dbReference type="Proteomes" id="UP001302719">
    <property type="component" value="Chromosome"/>
</dbReference>
<name>A0AA96JSL4_9BACT</name>
<sequence>MIFGLSGLLFLGLFAFLAQVDGPTLRIVHSFTHPAIDHIGTIGNHIGDGVTLVLISLGIGAVGFRFGWPTWKSACIHTLLAHGVAGLFTQILKHTIGRPRPRLKQGQDWEIAPSLEGGWDSFPSGHTTASFAVATVLAYHFPKAKMLWFGLAAFNGTCRVITGAHFPTDVLGGVLVGIGTALIIIHPPEKWKTFFQHTLTHGLPWLITAFGTVWIIVPHPGIELRPSLSLILGLMAIGVGLGLRLWWIREVIIEGTPSPERWLPQWPRLLMGLGLATTTGSVVILGASLITGIIWWQGTQSETPTEVKNSFLDGIDPIWIETIRGLAMFFLTILIYFIRSA</sequence>
<comment type="subcellular location">
    <subcellularLocation>
        <location evidence="1">Cell membrane</location>
        <topology evidence="1">Multi-pass membrane protein</topology>
    </subcellularLocation>
</comment>
<keyword evidence="3 7" id="KW-0812">Transmembrane</keyword>
<dbReference type="AlphaFoldDB" id="A0AA96JSL4"/>
<feature type="transmembrane region" description="Helical" evidence="7">
    <location>
        <begin position="146"/>
        <end position="164"/>
    </location>
</feature>
<feature type="transmembrane region" description="Helical" evidence="7">
    <location>
        <begin position="229"/>
        <end position="248"/>
    </location>
</feature>
<evidence type="ECO:0000256" key="6">
    <source>
        <dbReference type="ARBA" id="ARBA00023136"/>
    </source>
</evidence>
<dbReference type="RefSeq" id="WP_312644155.1">
    <property type="nucleotide sequence ID" value="NZ_CP116967.1"/>
</dbReference>
<keyword evidence="5 7" id="KW-1133">Transmembrane helix</keyword>
<evidence type="ECO:0000256" key="3">
    <source>
        <dbReference type="ARBA" id="ARBA00022692"/>
    </source>
</evidence>
<evidence type="ECO:0000256" key="7">
    <source>
        <dbReference type="SAM" id="Phobius"/>
    </source>
</evidence>
<feature type="transmembrane region" description="Helical" evidence="7">
    <location>
        <begin position="269"/>
        <end position="298"/>
    </location>
</feature>
<feature type="transmembrane region" description="Helical" evidence="7">
    <location>
        <begin position="199"/>
        <end position="217"/>
    </location>
</feature>
<proteinExistence type="predicted"/>
<dbReference type="SUPFAM" id="SSF48317">
    <property type="entry name" value="Acid phosphatase/Vanadium-dependent haloperoxidase"/>
    <property type="match status" value="1"/>
</dbReference>
<dbReference type="InterPro" id="IPR000326">
    <property type="entry name" value="PAP2/HPO"/>
</dbReference>
<dbReference type="InterPro" id="IPR036938">
    <property type="entry name" value="PAP2/HPO_sf"/>
</dbReference>
<accession>A0AA96JSL4</accession>
<feature type="transmembrane region" description="Helical" evidence="7">
    <location>
        <begin position="170"/>
        <end position="187"/>
    </location>
</feature>
<dbReference type="GO" id="GO:0016787">
    <property type="term" value="F:hydrolase activity"/>
    <property type="evidence" value="ECO:0007669"/>
    <property type="project" value="UniProtKB-KW"/>
</dbReference>
<dbReference type="Gene3D" id="1.20.144.10">
    <property type="entry name" value="Phosphatidic acid phosphatase type 2/haloperoxidase"/>
    <property type="match status" value="1"/>
</dbReference>
<keyword evidence="10" id="KW-1185">Reference proteome</keyword>
<feature type="transmembrane region" description="Helical" evidence="7">
    <location>
        <begin position="318"/>
        <end position="338"/>
    </location>
</feature>
<evidence type="ECO:0000313" key="9">
    <source>
        <dbReference type="EMBL" id="WNM58393.1"/>
    </source>
</evidence>
<dbReference type="KEGG" id="nall:PP769_01115"/>
<keyword evidence="6 7" id="KW-0472">Membrane</keyword>
<dbReference type="Pfam" id="PF01569">
    <property type="entry name" value="PAP2"/>
    <property type="match status" value="1"/>
</dbReference>
<dbReference type="EMBL" id="CP116967">
    <property type="protein sequence ID" value="WNM58393.1"/>
    <property type="molecule type" value="Genomic_DNA"/>
</dbReference>
<dbReference type="SMART" id="SM00014">
    <property type="entry name" value="acidPPc"/>
    <property type="match status" value="1"/>
</dbReference>
<keyword evidence="4" id="KW-0378">Hydrolase</keyword>
<evidence type="ECO:0000256" key="5">
    <source>
        <dbReference type="ARBA" id="ARBA00022989"/>
    </source>
</evidence>
<evidence type="ECO:0000256" key="4">
    <source>
        <dbReference type="ARBA" id="ARBA00022801"/>
    </source>
</evidence>
<evidence type="ECO:0000256" key="2">
    <source>
        <dbReference type="ARBA" id="ARBA00022475"/>
    </source>
</evidence>
<dbReference type="GO" id="GO:0005886">
    <property type="term" value="C:plasma membrane"/>
    <property type="evidence" value="ECO:0007669"/>
    <property type="project" value="UniProtKB-SubCell"/>
</dbReference>
<dbReference type="PANTHER" id="PTHR14969">
    <property type="entry name" value="SPHINGOSINE-1-PHOSPHATE PHOSPHOHYDROLASE"/>
    <property type="match status" value="1"/>
</dbReference>
<keyword evidence="2" id="KW-1003">Cell membrane</keyword>
<protein>
    <submittedName>
        <fullName evidence="9">Phosphatase PAP2 family protein</fullName>
    </submittedName>
</protein>
<feature type="domain" description="Phosphatidic acid phosphatase type 2/haloperoxidase" evidence="8">
    <location>
        <begin position="74"/>
        <end position="185"/>
    </location>
</feature>
<reference evidence="9 10" key="1">
    <citation type="submission" date="2023-01" db="EMBL/GenBank/DDBJ databases">
        <title>Cultivation and genomic characterization of new, ubiquitous marine nitrite-oxidizing bacteria from the Nitrospirales.</title>
        <authorList>
            <person name="Mueller A.J."/>
            <person name="Daebeler A."/>
            <person name="Herbold C.W."/>
            <person name="Kirkegaard R.H."/>
            <person name="Daims H."/>
        </authorList>
    </citation>
    <scope>NUCLEOTIDE SEQUENCE [LARGE SCALE GENOMIC DNA]</scope>
    <source>
        <strain evidence="9 10">VA</strain>
    </source>
</reference>
<feature type="transmembrane region" description="Helical" evidence="7">
    <location>
        <begin position="42"/>
        <end position="64"/>
    </location>
</feature>
<organism evidence="9 10">
    <name type="scientific">Candidatus Nitrospira allomarina</name>
    <dbReference type="NCBI Taxonomy" id="3020900"/>
    <lineage>
        <taxon>Bacteria</taxon>
        <taxon>Pseudomonadati</taxon>
        <taxon>Nitrospirota</taxon>
        <taxon>Nitrospiria</taxon>
        <taxon>Nitrospirales</taxon>
        <taxon>Nitrospiraceae</taxon>
        <taxon>Nitrospira</taxon>
    </lineage>
</organism>
<gene>
    <name evidence="9" type="ORF">PP769_01115</name>
</gene>
<dbReference type="PANTHER" id="PTHR14969:SF62">
    <property type="entry name" value="DECAPRENYLPHOSPHORYL-5-PHOSPHORIBOSE PHOSPHATASE RV3807C-RELATED"/>
    <property type="match status" value="1"/>
</dbReference>